<dbReference type="EMBL" id="LSBI01000002">
    <property type="protein sequence ID" value="OAQ92835.1"/>
    <property type="molecule type" value="Genomic_DNA"/>
</dbReference>
<accession>A0A179HQX2</accession>
<dbReference type="Proteomes" id="UP000078340">
    <property type="component" value="Unassembled WGS sequence"/>
</dbReference>
<reference evidence="1 2" key="1">
    <citation type="submission" date="2016-02" db="EMBL/GenBank/DDBJ databases">
        <title>Biosynthesis of antibiotic leucinostatins and their inhibition on Phytophthora in bio-control Purpureocillium lilacinum.</title>
        <authorList>
            <person name="Wang G."/>
            <person name="Liu Z."/>
            <person name="Lin R."/>
            <person name="Li E."/>
            <person name="Mao Z."/>
            <person name="Ling J."/>
            <person name="Yin W."/>
            <person name="Xie B."/>
        </authorList>
    </citation>
    <scope>NUCLEOTIDE SEQUENCE [LARGE SCALE GENOMIC DNA]</scope>
    <source>
        <strain evidence="1">PLFJ-1</strain>
    </source>
</reference>
<dbReference type="AlphaFoldDB" id="A0A179HQX2"/>
<evidence type="ECO:0000313" key="2">
    <source>
        <dbReference type="Proteomes" id="UP000078340"/>
    </source>
</evidence>
<comment type="caution">
    <text evidence="1">The sequence shown here is derived from an EMBL/GenBank/DDBJ whole genome shotgun (WGS) entry which is preliminary data.</text>
</comment>
<protein>
    <submittedName>
        <fullName evidence="1">Uncharacterized protein</fullName>
    </submittedName>
</protein>
<name>A0A179HQX2_PURLI</name>
<evidence type="ECO:0000313" key="1">
    <source>
        <dbReference type="EMBL" id="OAQ92835.1"/>
    </source>
</evidence>
<organism evidence="1 2">
    <name type="scientific">Purpureocillium lilacinum</name>
    <name type="common">Paecilomyces lilacinus</name>
    <dbReference type="NCBI Taxonomy" id="33203"/>
    <lineage>
        <taxon>Eukaryota</taxon>
        <taxon>Fungi</taxon>
        <taxon>Dikarya</taxon>
        <taxon>Ascomycota</taxon>
        <taxon>Pezizomycotina</taxon>
        <taxon>Sordariomycetes</taxon>
        <taxon>Hypocreomycetidae</taxon>
        <taxon>Hypocreales</taxon>
        <taxon>Ophiocordycipitaceae</taxon>
        <taxon>Purpureocillium</taxon>
    </lineage>
</organism>
<gene>
    <name evidence="1" type="ORF">VFPFJ_01996</name>
</gene>
<proteinExistence type="predicted"/>
<sequence length="101" mass="10672">MVYARPSVVSPCPSIAGRCVARVNVARWCHVTTARATRTASARWEALTPIAEPPGVQVAAPDPEYLNQNDVGAFDVKAATHSRRERAGIEVWACGGGGVGE</sequence>